<proteinExistence type="inferred from homology"/>
<evidence type="ECO:0000313" key="6">
    <source>
        <dbReference type="EMBL" id="MEB8336989.1"/>
    </source>
</evidence>
<dbReference type="SUPFAM" id="SSF46785">
    <property type="entry name" value="Winged helix' DNA-binding domain"/>
    <property type="match status" value="1"/>
</dbReference>
<dbReference type="Pfam" id="PF03466">
    <property type="entry name" value="LysR_substrate"/>
    <property type="match status" value="1"/>
</dbReference>
<dbReference type="SUPFAM" id="SSF53850">
    <property type="entry name" value="Periplasmic binding protein-like II"/>
    <property type="match status" value="1"/>
</dbReference>
<evidence type="ECO:0000256" key="3">
    <source>
        <dbReference type="ARBA" id="ARBA00023125"/>
    </source>
</evidence>
<name>A0ABU6EZ43_9ACTN</name>
<evidence type="ECO:0000256" key="4">
    <source>
        <dbReference type="ARBA" id="ARBA00023163"/>
    </source>
</evidence>
<dbReference type="Pfam" id="PF00126">
    <property type="entry name" value="HTH_1"/>
    <property type="match status" value="1"/>
</dbReference>
<evidence type="ECO:0000256" key="2">
    <source>
        <dbReference type="ARBA" id="ARBA00023015"/>
    </source>
</evidence>
<dbReference type="Proteomes" id="UP001354931">
    <property type="component" value="Unassembled WGS sequence"/>
</dbReference>
<organism evidence="6 7">
    <name type="scientific">Streptomyces endophyticus</name>
    <dbReference type="NCBI Taxonomy" id="714166"/>
    <lineage>
        <taxon>Bacteria</taxon>
        <taxon>Bacillati</taxon>
        <taxon>Actinomycetota</taxon>
        <taxon>Actinomycetes</taxon>
        <taxon>Kitasatosporales</taxon>
        <taxon>Streptomycetaceae</taxon>
        <taxon>Streptomyces</taxon>
    </lineage>
</organism>
<dbReference type="EMBL" id="JAOZYC010000024">
    <property type="protein sequence ID" value="MEB8336989.1"/>
    <property type="molecule type" value="Genomic_DNA"/>
</dbReference>
<dbReference type="InterPro" id="IPR036388">
    <property type="entry name" value="WH-like_DNA-bd_sf"/>
</dbReference>
<keyword evidence="2" id="KW-0805">Transcription regulation</keyword>
<dbReference type="InterPro" id="IPR005119">
    <property type="entry name" value="LysR_subst-bd"/>
</dbReference>
<dbReference type="PANTHER" id="PTHR30346:SF29">
    <property type="entry name" value="LYSR SUBSTRATE-BINDING"/>
    <property type="match status" value="1"/>
</dbReference>
<dbReference type="Gene3D" id="3.40.190.10">
    <property type="entry name" value="Periplasmic binding protein-like II"/>
    <property type="match status" value="2"/>
</dbReference>
<comment type="caution">
    <text evidence="6">The sequence shown here is derived from an EMBL/GenBank/DDBJ whole genome shotgun (WGS) entry which is preliminary data.</text>
</comment>
<dbReference type="PROSITE" id="PS50931">
    <property type="entry name" value="HTH_LYSR"/>
    <property type="match status" value="1"/>
</dbReference>
<keyword evidence="7" id="KW-1185">Reference proteome</keyword>
<evidence type="ECO:0000313" key="7">
    <source>
        <dbReference type="Proteomes" id="UP001354931"/>
    </source>
</evidence>
<keyword evidence="4" id="KW-0804">Transcription</keyword>
<keyword evidence="3" id="KW-0238">DNA-binding</keyword>
<evidence type="ECO:0000256" key="1">
    <source>
        <dbReference type="ARBA" id="ARBA00009437"/>
    </source>
</evidence>
<dbReference type="RefSeq" id="WP_326014620.1">
    <property type="nucleotide sequence ID" value="NZ_JAOZYC010000024.1"/>
</dbReference>
<dbReference type="InterPro" id="IPR036390">
    <property type="entry name" value="WH_DNA-bd_sf"/>
</dbReference>
<feature type="domain" description="HTH lysR-type" evidence="5">
    <location>
        <begin position="1"/>
        <end position="58"/>
    </location>
</feature>
<comment type="similarity">
    <text evidence="1">Belongs to the LysR transcriptional regulatory family.</text>
</comment>
<protein>
    <submittedName>
        <fullName evidence="6">LysR family transcriptional regulator</fullName>
    </submittedName>
</protein>
<reference evidence="6 7" key="1">
    <citation type="submission" date="2022-10" db="EMBL/GenBank/DDBJ databases">
        <authorList>
            <person name="Xie J."/>
            <person name="Shen N."/>
        </authorList>
    </citation>
    <scope>NUCLEOTIDE SEQUENCE [LARGE SCALE GENOMIC DNA]</scope>
    <source>
        <strain evidence="6 7">YIM65594</strain>
    </source>
</reference>
<dbReference type="Gene3D" id="1.10.10.10">
    <property type="entry name" value="Winged helix-like DNA-binding domain superfamily/Winged helix DNA-binding domain"/>
    <property type="match status" value="1"/>
</dbReference>
<dbReference type="InterPro" id="IPR000847">
    <property type="entry name" value="LysR_HTH_N"/>
</dbReference>
<sequence>MIDPRLQTLRVLRDQGTVTATARMLHLTPSTVSQQLRQLADQVGVQLLEPDGRRVRLTPAALALIRHADALFARWEEASADLAAYGQDHAGRLRITGAATAIAAVIAPAARQLLDAYPRMTVEIGEDHGENRYDLLLTERADIAVVIPVPGAPARDDARFTRLPLLEEPLDVLVPSGHRFAARTGGVELSEAAEEIWIRAGDPLDQEQLLTAAGAAAGFTPRTSHAAVDWYAVAALVAHGHGIALVPRLAPVPRQPELVRVPLRGAPAPVRRFAACVRRGGEEHPVIAQGLSALRAAAAAAVAVATAR</sequence>
<dbReference type="PANTHER" id="PTHR30346">
    <property type="entry name" value="TRANSCRIPTIONAL DUAL REGULATOR HCAR-RELATED"/>
    <property type="match status" value="1"/>
</dbReference>
<evidence type="ECO:0000259" key="5">
    <source>
        <dbReference type="PROSITE" id="PS50931"/>
    </source>
</evidence>
<accession>A0ABU6EZ43</accession>
<gene>
    <name evidence="6" type="ORF">OKJ99_05600</name>
</gene>